<sequence length="262" mass="30599">MTEATVEIEGEFQRESRGWMRSWKVWLIVLTILILLFVVGGPVLWLKWQWQIARSLESEHISFQGVRVLSRDLALRVHEWEEEYNYKLPIPKGPRAVECKSCTITSEMFEQLSKLSITWFKGTNIHFEPHDLTRFVEQSPELGLLYLIESDPVPHELIQEHVKDFSPHMIMSEATAFPGIKLVQWNDGLLVRSRSTTFSGLKLGDRLTRMNGESLRTPHQIREHLATLEAGDQLRFTVINSQKLEREEIYIHRPWVAVQPLF</sequence>
<name>F0SMN5_RUBBR</name>
<dbReference type="SUPFAM" id="SSF50156">
    <property type="entry name" value="PDZ domain-like"/>
    <property type="match status" value="1"/>
</dbReference>
<dbReference type="eggNOG" id="COG0265">
    <property type="taxonomic scope" value="Bacteria"/>
</dbReference>
<feature type="transmembrane region" description="Helical" evidence="1">
    <location>
        <begin position="25"/>
        <end position="46"/>
    </location>
</feature>
<keyword evidence="1" id="KW-1133">Transmembrane helix</keyword>
<dbReference type="EMBL" id="CP002546">
    <property type="protein sequence ID" value="ADY58854.1"/>
    <property type="molecule type" value="Genomic_DNA"/>
</dbReference>
<keyword evidence="1" id="KW-0472">Membrane</keyword>
<evidence type="ECO:0000313" key="3">
    <source>
        <dbReference type="Proteomes" id="UP000006860"/>
    </source>
</evidence>
<dbReference type="Gene3D" id="2.30.42.10">
    <property type="match status" value="1"/>
</dbReference>
<keyword evidence="3" id="KW-1185">Reference proteome</keyword>
<protein>
    <recommendedName>
        <fullName evidence="4">PDZ domain-containing protein</fullName>
    </recommendedName>
</protein>
<organism evidence="2 3">
    <name type="scientific">Rubinisphaera brasiliensis (strain ATCC 49424 / DSM 5305 / JCM 21570 / IAM 15109 / NBRC 103401 / IFAM 1448)</name>
    <name type="common">Planctomyces brasiliensis</name>
    <dbReference type="NCBI Taxonomy" id="756272"/>
    <lineage>
        <taxon>Bacteria</taxon>
        <taxon>Pseudomonadati</taxon>
        <taxon>Planctomycetota</taxon>
        <taxon>Planctomycetia</taxon>
        <taxon>Planctomycetales</taxon>
        <taxon>Planctomycetaceae</taxon>
        <taxon>Rubinisphaera</taxon>
    </lineage>
</organism>
<evidence type="ECO:0000313" key="2">
    <source>
        <dbReference type="EMBL" id="ADY58854.1"/>
    </source>
</evidence>
<dbReference type="HOGENOM" id="CLU_1093648_0_0_0"/>
<dbReference type="InterPro" id="IPR036034">
    <property type="entry name" value="PDZ_sf"/>
</dbReference>
<gene>
    <name evidence="2" type="ordered locus">Plabr_1241</name>
</gene>
<accession>F0SMN5</accession>
<evidence type="ECO:0000256" key="1">
    <source>
        <dbReference type="SAM" id="Phobius"/>
    </source>
</evidence>
<evidence type="ECO:0008006" key="4">
    <source>
        <dbReference type="Google" id="ProtNLM"/>
    </source>
</evidence>
<dbReference type="STRING" id="756272.Plabr_1241"/>
<dbReference type="Proteomes" id="UP000006860">
    <property type="component" value="Chromosome"/>
</dbReference>
<proteinExistence type="predicted"/>
<keyword evidence="1" id="KW-0812">Transmembrane</keyword>
<dbReference type="KEGG" id="pbs:Plabr_1241"/>
<dbReference type="AlphaFoldDB" id="F0SMN5"/>
<reference evidence="3" key="1">
    <citation type="submission" date="2011-02" db="EMBL/GenBank/DDBJ databases">
        <title>The complete genome of Planctomyces brasiliensis DSM 5305.</title>
        <authorList>
            <person name="Lucas S."/>
            <person name="Copeland A."/>
            <person name="Lapidus A."/>
            <person name="Bruce D."/>
            <person name="Goodwin L."/>
            <person name="Pitluck S."/>
            <person name="Kyrpides N."/>
            <person name="Mavromatis K."/>
            <person name="Pagani I."/>
            <person name="Ivanova N."/>
            <person name="Ovchinnikova G."/>
            <person name="Lu M."/>
            <person name="Detter J.C."/>
            <person name="Han C."/>
            <person name="Land M."/>
            <person name="Hauser L."/>
            <person name="Markowitz V."/>
            <person name="Cheng J.-F."/>
            <person name="Hugenholtz P."/>
            <person name="Woyke T."/>
            <person name="Wu D."/>
            <person name="Tindall B."/>
            <person name="Pomrenke H.G."/>
            <person name="Brambilla E."/>
            <person name="Klenk H.-P."/>
            <person name="Eisen J.A."/>
        </authorList>
    </citation>
    <scope>NUCLEOTIDE SEQUENCE [LARGE SCALE GENOMIC DNA]</scope>
    <source>
        <strain evidence="3">ATCC 49424 / DSM 5305 / JCM 21570 / NBRC 103401 / IFAM 1448</strain>
    </source>
</reference>